<keyword evidence="7" id="KW-0378">Hydrolase</keyword>
<feature type="signal peptide" evidence="5">
    <location>
        <begin position="1"/>
        <end position="19"/>
    </location>
</feature>
<evidence type="ECO:0000256" key="1">
    <source>
        <dbReference type="ARBA" id="ARBA00008455"/>
    </source>
</evidence>
<dbReference type="MEROPS" id="C01.071"/>
<dbReference type="SUPFAM" id="SSF54001">
    <property type="entry name" value="Cysteine proteinases"/>
    <property type="match status" value="1"/>
</dbReference>
<evidence type="ECO:0000313" key="7">
    <source>
        <dbReference type="EMBL" id="AEK20867.1"/>
    </source>
</evidence>
<dbReference type="Pfam" id="PF00112">
    <property type="entry name" value="Peptidase_C1"/>
    <property type="match status" value="1"/>
</dbReference>
<evidence type="ECO:0000256" key="3">
    <source>
        <dbReference type="ARBA" id="ARBA00023180"/>
    </source>
</evidence>
<feature type="compositionally biased region" description="Polar residues" evidence="4">
    <location>
        <begin position="501"/>
        <end position="512"/>
    </location>
</feature>
<evidence type="ECO:0000256" key="2">
    <source>
        <dbReference type="ARBA" id="ARBA00023145"/>
    </source>
</evidence>
<dbReference type="EC" id="3.4.22.1" evidence="7"/>
<dbReference type="InterPro" id="IPR000169">
    <property type="entry name" value="Pept_cys_AS"/>
</dbReference>
<proteinExistence type="evidence at transcript level"/>
<protein>
    <submittedName>
        <fullName evidence="7">Cathepsin B</fullName>
        <ecNumber evidence="7">3.4.22.1</ecNumber>
    </submittedName>
</protein>
<feature type="chain" id="PRO_5018575571" evidence="5">
    <location>
        <begin position="20"/>
        <end position="512"/>
    </location>
</feature>
<dbReference type="SMART" id="SM00645">
    <property type="entry name" value="Pept_C1"/>
    <property type="match status" value="1"/>
</dbReference>
<dbReference type="PROSITE" id="PS00139">
    <property type="entry name" value="THIOL_PROTEASE_CYS"/>
    <property type="match status" value="1"/>
</dbReference>
<reference evidence="7" key="1">
    <citation type="submission" date="2011-06" db="EMBL/GenBank/DDBJ databases">
        <title>Functional characterization of cathepsin b (catB) in Eimeria tenella.</title>
        <authorList>
            <person name="Sun M.F."/>
            <person name="Qi N.S."/>
            <person name="Liao S.Q."/>
            <person name="Wu C.Y."/>
            <person name="Wang Y.Y."/>
            <person name="Meng X.L."/>
            <person name="Chen J."/>
        </authorList>
    </citation>
    <scope>NUCLEOTIDE SEQUENCE</scope>
</reference>
<dbReference type="PRINTS" id="PR00705">
    <property type="entry name" value="PAPAIN"/>
</dbReference>
<dbReference type="GO" id="GO:0004197">
    <property type="term" value="F:cysteine-type endopeptidase activity"/>
    <property type="evidence" value="ECO:0007669"/>
    <property type="project" value="UniProtKB-EC"/>
</dbReference>
<dbReference type="GO" id="GO:0006508">
    <property type="term" value="P:proteolysis"/>
    <property type="evidence" value="ECO:0007669"/>
    <property type="project" value="InterPro"/>
</dbReference>
<accession>G1EN37</accession>
<sequence length="512" mass="56959">MRMGKLWATLAISSPLIFSCAMPSDDLGGAKEDLQSVGNAIDAIFDRILRDVEKDIGHGKALQACGPSGSHTQGVENCRRVLKGEPDESHELLPYLLKDQEAMRLWRDHFRRHVGELVSSASEHSGADTPLQGPVLKSLAESEFWGSRPAVSNGALQHLRVKMQRLKLQAAEQGLDPEQAVTWEAEVSPRFKYHSIKDAKRHMGTYLSFYSDPDKPEVPLGEPLPVKVFAETQQVLETDKFDAREAFPQCAEVIGHVRDQGDCGSCWAFASTEALNDRFCIKSGGRHREALSPQHTTSCCDLLHCLSFGCSGGQPRMAWRWFSNDGVVTGGDYNELHTGKSCWPYEIPFCRHHSEGPYPKCEGPLPKAPKCRKDCEEAEYTSKVKPFKDDLHFATSAYSVEGRDQIKRELMENGTLTGAFLVYEDFLLYKEGVYHHVTGMPMGGHAVKVIGFGNEDGRDYWLAVNSWNEYWGDKGTFKIEMGEAGIDKEFCGGEPKVPNDKNASLLPSAQDL</sequence>
<comment type="similarity">
    <text evidence="1">Belongs to the peptidase C1 family.</text>
</comment>
<dbReference type="VEuPathDB" id="ToxoDB:ETH2_0418600"/>
<dbReference type="InterPro" id="IPR025660">
    <property type="entry name" value="Pept_his_AS"/>
</dbReference>
<dbReference type="PROSITE" id="PS00639">
    <property type="entry name" value="THIOL_PROTEASE_HIS"/>
    <property type="match status" value="1"/>
</dbReference>
<keyword evidence="3" id="KW-0325">Glycoprotein</keyword>
<feature type="domain" description="Peptidase C1A papain C-terminal" evidence="6">
    <location>
        <begin position="237"/>
        <end position="494"/>
    </location>
</feature>
<keyword evidence="5" id="KW-0732">Signal</keyword>
<dbReference type="CDD" id="cd02620">
    <property type="entry name" value="Peptidase_C1A_CathepsinB"/>
    <property type="match status" value="1"/>
</dbReference>
<evidence type="ECO:0000256" key="5">
    <source>
        <dbReference type="SAM" id="SignalP"/>
    </source>
</evidence>
<dbReference type="InterPro" id="IPR038765">
    <property type="entry name" value="Papain-like_cys_pep_sf"/>
</dbReference>
<gene>
    <name evidence="7" type="primary">catB</name>
</gene>
<dbReference type="EMBL" id="JN120478">
    <property type="protein sequence ID" value="AEK20867.1"/>
    <property type="molecule type" value="mRNA"/>
</dbReference>
<keyword evidence="2" id="KW-0865">Zymogen</keyword>
<dbReference type="InterPro" id="IPR000668">
    <property type="entry name" value="Peptidase_C1A_C"/>
</dbReference>
<feature type="region of interest" description="Disordered" evidence="4">
    <location>
        <begin position="492"/>
        <end position="512"/>
    </location>
</feature>
<dbReference type="PROSITE" id="PS51257">
    <property type="entry name" value="PROKAR_LIPOPROTEIN"/>
    <property type="match status" value="1"/>
</dbReference>
<name>G1EN37_EIMTE</name>
<dbReference type="PANTHER" id="PTHR12411">
    <property type="entry name" value="CYSTEINE PROTEASE FAMILY C1-RELATED"/>
    <property type="match status" value="1"/>
</dbReference>
<dbReference type="VEuPathDB" id="ToxoDB:ETH_00003570"/>
<dbReference type="SMR" id="G1EN37"/>
<evidence type="ECO:0000256" key="4">
    <source>
        <dbReference type="SAM" id="MobiDB-lite"/>
    </source>
</evidence>
<evidence type="ECO:0000259" key="6">
    <source>
        <dbReference type="SMART" id="SM00645"/>
    </source>
</evidence>
<dbReference type="AlphaFoldDB" id="G1EN37"/>
<organism evidence="7">
    <name type="scientific">Eimeria tenella</name>
    <name type="common">Coccidian parasite</name>
    <dbReference type="NCBI Taxonomy" id="5802"/>
    <lineage>
        <taxon>Eukaryota</taxon>
        <taxon>Sar</taxon>
        <taxon>Alveolata</taxon>
        <taxon>Apicomplexa</taxon>
        <taxon>Conoidasida</taxon>
        <taxon>Coccidia</taxon>
        <taxon>Eucoccidiorida</taxon>
        <taxon>Eimeriorina</taxon>
        <taxon>Eimeriidae</taxon>
        <taxon>Eimeria</taxon>
    </lineage>
</organism>
<dbReference type="Gene3D" id="3.90.70.10">
    <property type="entry name" value="Cysteine proteinases"/>
    <property type="match status" value="1"/>
</dbReference>
<dbReference type="InterPro" id="IPR013128">
    <property type="entry name" value="Peptidase_C1A"/>
</dbReference>